<dbReference type="EMBL" id="KQ420859">
    <property type="protein sequence ID" value="KOF79065.1"/>
    <property type="molecule type" value="Genomic_DNA"/>
</dbReference>
<protein>
    <submittedName>
        <fullName evidence="2">Uncharacterized protein</fullName>
    </submittedName>
</protein>
<keyword evidence="1" id="KW-0472">Membrane</keyword>
<organism evidence="2">
    <name type="scientific">Octopus bimaculoides</name>
    <name type="common">California two-spotted octopus</name>
    <dbReference type="NCBI Taxonomy" id="37653"/>
    <lineage>
        <taxon>Eukaryota</taxon>
        <taxon>Metazoa</taxon>
        <taxon>Spiralia</taxon>
        <taxon>Lophotrochozoa</taxon>
        <taxon>Mollusca</taxon>
        <taxon>Cephalopoda</taxon>
        <taxon>Coleoidea</taxon>
        <taxon>Octopodiformes</taxon>
        <taxon>Octopoda</taxon>
        <taxon>Incirrata</taxon>
        <taxon>Octopodidae</taxon>
        <taxon>Octopus</taxon>
    </lineage>
</organism>
<evidence type="ECO:0000313" key="2">
    <source>
        <dbReference type="EMBL" id="KOF79065.1"/>
    </source>
</evidence>
<name>A0A0L8GR38_OCTBM</name>
<reference evidence="2" key="1">
    <citation type="submission" date="2015-07" db="EMBL/GenBank/DDBJ databases">
        <title>MeaNS - Measles Nucleotide Surveillance Program.</title>
        <authorList>
            <person name="Tran T."/>
            <person name="Druce J."/>
        </authorList>
    </citation>
    <scope>NUCLEOTIDE SEQUENCE</scope>
    <source>
        <strain evidence="2">UCB-OBI-ISO-001</strain>
        <tissue evidence="2">Gonad</tissue>
    </source>
</reference>
<proteinExistence type="predicted"/>
<accession>A0A0L8GR38</accession>
<evidence type="ECO:0000256" key="1">
    <source>
        <dbReference type="SAM" id="Phobius"/>
    </source>
</evidence>
<keyword evidence="1" id="KW-1133">Transmembrane helix</keyword>
<sequence>MDALIRGGSAIFIEYLVESPSYYLPFKGLTAIETASVIFVYLVYFALLVALVRLGFRSLLFLTLLLLLDSCLEFAERSVCPTLPVTYFAFLTQSNPERDENRMCSVLEYINRRISVKHILKWIMDQCEDFEVKNRLLLAIDSI</sequence>
<dbReference type="AlphaFoldDB" id="A0A0L8GR38"/>
<gene>
    <name evidence="2" type="ORF">OCBIM_22029952mg</name>
</gene>
<feature type="transmembrane region" description="Helical" evidence="1">
    <location>
        <begin position="29"/>
        <end position="52"/>
    </location>
</feature>
<keyword evidence="1" id="KW-0812">Transmembrane</keyword>